<accession>A0A016VEB7</accession>
<comment type="caution">
    <text evidence="2">The sequence shown here is derived from an EMBL/GenBank/DDBJ whole genome shotgun (WGS) entry which is preliminary data.</text>
</comment>
<protein>
    <submittedName>
        <fullName evidence="2">Uncharacterized protein</fullName>
    </submittedName>
</protein>
<evidence type="ECO:0000313" key="2">
    <source>
        <dbReference type="EMBL" id="EYC25043.1"/>
    </source>
</evidence>
<sequence length="96" mass="10763">MAHSERSLRVSPDFATTAGDRHMDKVKEEAPQERGDELRLAAIHDDVAYVYPCASIVVHYAREHHLWTGACFPTAAVILRRFIPYLAVELTSGSQI</sequence>
<feature type="region of interest" description="Disordered" evidence="1">
    <location>
        <begin position="1"/>
        <end position="31"/>
    </location>
</feature>
<gene>
    <name evidence="2" type="primary">Acey_s0012.g1667</name>
    <name evidence="2" type="ORF">Y032_0012g1667</name>
</gene>
<reference evidence="3" key="1">
    <citation type="journal article" date="2015" name="Nat. Genet.">
        <title>The genome and transcriptome of the zoonotic hookworm Ancylostoma ceylanicum identify infection-specific gene families.</title>
        <authorList>
            <person name="Schwarz E.M."/>
            <person name="Hu Y."/>
            <person name="Antoshechkin I."/>
            <person name="Miller M.M."/>
            <person name="Sternberg P.W."/>
            <person name="Aroian R.V."/>
        </authorList>
    </citation>
    <scope>NUCLEOTIDE SEQUENCE</scope>
    <source>
        <strain evidence="3">HY135</strain>
    </source>
</reference>
<name>A0A016VEB7_9BILA</name>
<proteinExistence type="predicted"/>
<dbReference type="Proteomes" id="UP000024635">
    <property type="component" value="Unassembled WGS sequence"/>
</dbReference>
<dbReference type="EMBL" id="JARK01001348">
    <property type="protein sequence ID" value="EYC25043.1"/>
    <property type="molecule type" value="Genomic_DNA"/>
</dbReference>
<organism evidence="2 3">
    <name type="scientific">Ancylostoma ceylanicum</name>
    <dbReference type="NCBI Taxonomy" id="53326"/>
    <lineage>
        <taxon>Eukaryota</taxon>
        <taxon>Metazoa</taxon>
        <taxon>Ecdysozoa</taxon>
        <taxon>Nematoda</taxon>
        <taxon>Chromadorea</taxon>
        <taxon>Rhabditida</taxon>
        <taxon>Rhabditina</taxon>
        <taxon>Rhabditomorpha</taxon>
        <taxon>Strongyloidea</taxon>
        <taxon>Ancylostomatidae</taxon>
        <taxon>Ancylostomatinae</taxon>
        <taxon>Ancylostoma</taxon>
    </lineage>
</organism>
<dbReference type="AlphaFoldDB" id="A0A016VEB7"/>
<evidence type="ECO:0000256" key="1">
    <source>
        <dbReference type="SAM" id="MobiDB-lite"/>
    </source>
</evidence>
<keyword evidence="3" id="KW-1185">Reference proteome</keyword>
<evidence type="ECO:0000313" key="3">
    <source>
        <dbReference type="Proteomes" id="UP000024635"/>
    </source>
</evidence>
<feature type="compositionally biased region" description="Basic and acidic residues" evidence="1">
    <location>
        <begin position="19"/>
        <end position="31"/>
    </location>
</feature>